<dbReference type="InterPro" id="IPR002123">
    <property type="entry name" value="Plipid/glycerol_acylTrfase"/>
</dbReference>
<keyword evidence="8" id="KW-0012">Acyltransferase</keyword>
<dbReference type="Gene3D" id="3.40.50.150">
    <property type="entry name" value="Vaccinia Virus protein VP39"/>
    <property type="match status" value="1"/>
</dbReference>
<name>A0A316ALB1_9BACT</name>
<evidence type="ECO:0000256" key="4">
    <source>
        <dbReference type="ARBA" id="ARBA00022989"/>
    </source>
</evidence>
<evidence type="ECO:0000256" key="3">
    <source>
        <dbReference type="ARBA" id="ARBA00022692"/>
    </source>
</evidence>
<evidence type="ECO:0000259" key="7">
    <source>
        <dbReference type="SMART" id="SM00563"/>
    </source>
</evidence>
<feature type="transmembrane region" description="Helical" evidence="6">
    <location>
        <begin position="771"/>
        <end position="795"/>
    </location>
</feature>
<keyword evidence="2" id="KW-1003">Cell membrane</keyword>
<gene>
    <name evidence="8" type="ORF">CLV98_104413</name>
</gene>
<dbReference type="PANTHER" id="PTHR33406:SF13">
    <property type="entry name" value="MEMBRANE PROTEIN YDFJ"/>
    <property type="match status" value="1"/>
</dbReference>
<dbReference type="CDD" id="cd02440">
    <property type="entry name" value="AdoMet_MTases"/>
    <property type="match status" value="1"/>
</dbReference>
<feature type="transmembrane region" description="Helical" evidence="6">
    <location>
        <begin position="815"/>
        <end position="842"/>
    </location>
</feature>
<comment type="caution">
    <text evidence="8">The sequence shown here is derived from an EMBL/GenBank/DDBJ whole genome shotgun (WGS) entry which is preliminary data.</text>
</comment>
<feature type="domain" description="Phospholipid/glycerol acyltransferase" evidence="7">
    <location>
        <begin position="887"/>
        <end position="996"/>
    </location>
</feature>
<evidence type="ECO:0000313" key="9">
    <source>
        <dbReference type="Proteomes" id="UP000245880"/>
    </source>
</evidence>
<dbReference type="InterPro" id="IPR050545">
    <property type="entry name" value="Mycobact_MmpL"/>
</dbReference>
<dbReference type="EMBL" id="QGDT01000004">
    <property type="protein sequence ID" value="PWJ58553.1"/>
    <property type="molecule type" value="Genomic_DNA"/>
</dbReference>
<feature type="transmembrane region" description="Helical" evidence="6">
    <location>
        <begin position="357"/>
        <end position="380"/>
    </location>
</feature>
<dbReference type="SMART" id="SM00563">
    <property type="entry name" value="PlsC"/>
    <property type="match status" value="1"/>
</dbReference>
<evidence type="ECO:0000256" key="1">
    <source>
        <dbReference type="ARBA" id="ARBA00004651"/>
    </source>
</evidence>
<keyword evidence="9" id="KW-1185">Reference proteome</keyword>
<evidence type="ECO:0000256" key="6">
    <source>
        <dbReference type="SAM" id="Phobius"/>
    </source>
</evidence>
<organism evidence="8 9">
    <name type="scientific">Dyadobacter jejuensis</name>
    <dbReference type="NCBI Taxonomy" id="1082580"/>
    <lineage>
        <taxon>Bacteria</taxon>
        <taxon>Pseudomonadati</taxon>
        <taxon>Bacteroidota</taxon>
        <taxon>Cytophagia</taxon>
        <taxon>Cytophagales</taxon>
        <taxon>Spirosomataceae</taxon>
        <taxon>Dyadobacter</taxon>
    </lineage>
</organism>
<dbReference type="RefSeq" id="WP_109674383.1">
    <property type="nucleotide sequence ID" value="NZ_QGDT01000004.1"/>
</dbReference>
<dbReference type="CDD" id="cd07989">
    <property type="entry name" value="LPLAT_AGPAT-like"/>
    <property type="match status" value="1"/>
</dbReference>
<feature type="transmembrane region" description="Helical" evidence="6">
    <location>
        <begin position="318"/>
        <end position="336"/>
    </location>
</feature>
<proteinExistence type="predicted"/>
<dbReference type="Gene3D" id="1.20.1640.10">
    <property type="entry name" value="Multidrug efflux transporter AcrB transmembrane domain"/>
    <property type="match status" value="2"/>
</dbReference>
<dbReference type="GO" id="GO:0005886">
    <property type="term" value="C:plasma membrane"/>
    <property type="evidence" value="ECO:0007669"/>
    <property type="project" value="UniProtKB-SubCell"/>
</dbReference>
<dbReference type="AlphaFoldDB" id="A0A316ALB1"/>
<feature type="transmembrane region" description="Helical" evidence="6">
    <location>
        <begin position="431"/>
        <end position="449"/>
    </location>
</feature>
<dbReference type="Pfam" id="PF08242">
    <property type="entry name" value="Methyltransf_12"/>
    <property type="match status" value="1"/>
</dbReference>
<feature type="transmembrane region" description="Helical" evidence="6">
    <location>
        <begin position="653"/>
        <end position="672"/>
    </location>
</feature>
<dbReference type="SUPFAM" id="SSF82866">
    <property type="entry name" value="Multidrug efflux transporter AcrB transmembrane domain"/>
    <property type="match status" value="2"/>
</dbReference>
<feature type="transmembrane region" description="Helical" evidence="6">
    <location>
        <begin position="292"/>
        <end position="312"/>
    </location>
</feature>
<dbReference type="Proteomes" id="UP000245880">
    <property type="component" value="Unassembled WGS sequence"/>
</dbReference>
<evidence type="ECO:0000256" key="5">
    <source>
        <dbReference type="ARBA" id="ARBA00023136"/>
    </source>
</evidence>
<dbReference type="SUPFAM" id="SSF69593">
    <property type="entry name" value="Glycerol-3-phosphate (1)-acyltransferase"/>
    <property type="match status" value="1"/>
</dbReference>
<dbReference type="InterPro" id="IPR029063">
    <property type="entry name" value="SAM-dependent_MTases_sf"/>
</dbReference>
<dbReference type="InterPro" id="IPR013217">
    <property type="entry name" value="Methyltransf_12"/>
</dbReference>
<keyword evidence="5 6" id="KW-0472">Membrane</keyword>
<feature type="transmembrane region" description="Helical" evidence="6">
    <location>
        <begin position="705"/>
        <end position="725"/>
    </location>
</feature>
<dbReference type="OrthoDB" id="9803035at2"/>
<dbReference type="SUPFAM" id="SSF53335">
    <property type="entry name" value="S-adenosyl-L-methionine-dependent methyltransferases"/>
    <property type="match status" value="1"/>
</dbReference>
<feature type="transmembrane region" description="Helical" evidence="6">
    <location>
        <begin position="386"/>
        <end position="410"/>
    </location>
</feature>
<feature type="transmembrane region" description="Helical" evidence="6">
    <location>
        <begin position="745"/>
        <end position="764"/>
    </location>
</feature>
<reference evidence="8 9" key="1">
    <citation type="submission" date="2018-03" db="EMBL/GenBank/DDBJ databases">
        <title>Genomic Encyclopedia of Archaeal and Bacterial Type Strains, Phase II (KMG-II): from individual species to whole genera.</title>
        <authorList>
            <person name="Goeker M."/>
        </authorList>
    </citation>
    <scope>NUCLEOTIDE SEQUENCE [LARGE SCALE GENOMIC DNA]</scope>
    <source>
        <strain evidence="8 9">DSM 100346</strain>
    </source>
</reference>
<feature type="transmembrane region" description="Helical" evidence="6">
    <location>
        <begin position="678"/>
        <end position="698"/>
    </location>
</feature>
<dbReference type="Pfam" id="PF03176">
    <property type="entry name" value="MMPL"/>
    <property type="match status" value="2"/>
</dbReference>
<keyword evidence="8" id="KW-0808">Transferase</keyword>
<keyword evidence="4 6" id="KW-1133">Transmembrane helix</keyword>
<keyword evidence="3 6" id="KW-0812">Transmembrane</keyword>
<protein>
    <submittedName>
        <fullName evidence="8">1-acyl-sn-glycerol-3-phosphate acyltransferase</fullName>
    </submittedName>
</protein>
<dbReference type="InterPro" id="IPR004869">
    <property type="entry name" value="MMPL_dom"/>
</dbReference>
<dbReference type="PANTHER" id="PTHR33406">
    <property type="entry name" value="MEMBRANE PROTEIN MJ1562-RELATED"/>
    <property type="match status" value="1"/>
</dbReference>
<accession>A0A316ALB1</accession>
<feature type="transmembrane region" description="Helical" evidence="6">
    <location>
        <begin position="267"/>
        <end position="285"/>
    </location>
</feature>
<sequence length="1273" mass="144000">MLGELFVKLNKVLSQNRLSFFLGLSLLLGVLGWGMTRLRVTESIFETLPKGQAFQEFNQLVQTKHFINQIVFSLEWEPNSDLYEAEALLTELADSLSQCTLLANIRTTRPEAQESVYNFTQTNFPLLIDSAYYSGIVDKIQEDTVYNALQGVKNQLLAPGGDFVKTFMINDPLGIGASYYQALNKTNNSGQVIVEDGVMLTADRRQILLTATTAYESGNSQQDLVLHQYLQEFSKNWKANHPQHTLSYFGTFEISARNASQVKTDTTVTAILSVILILILLFGYYRIRSIPLLLTLPGIFGAMFALGVIGFIKPNISGISLATGAVIFGILLDYAIHFFTHYRHERSIPQVLRDISAPLLTGSFTTLMAFGALLFANSIVLQDFGLFAALGLFGAALFTLIVLPIVVSVVDIDWPERKQATQPLWLPKLRPVPTLGLLFLGTLFFLYHARHIEFDGHFDNLSIQDADLQVRENQLTGLNPEKEKRIYLFATSSDPQQAAEANYRAYRRLSALKDSAIISSFLSAGAFMIPDSIQNRRAQRWNNFWNSARKEQLFRQIDRSSSQVGFQAEAFQDFKNWIDKPATRIQHDSILVQLGLDNLVDKQAGKTTYITPIVVENQNLPFIKQELRNLAGVTVFDRAELAEDLVAMVKDDFNYLLALSASIVFITLLLVYGRIELALLTFFPMVISWIWILGIASLLHIPFNFVNVVVTTFIFGLGDDFSIFVTDGLLQKYHHRRNSLQSYKSAIWLSGFTTLIGTGCLILAKHPAIHSIALISMLGIGCILFMSFIVQPALFRLFVQDRIEKKKPPITFLPFLISVNSFCYFVVGCLILHSHLVTILLLPISKKKKRRLMNQALSFYAKTVIYSGPHVRKNLEGLQEIDPQRPVLFIANHSSFLDILLTIMINPRLVLMVKGWVYKSPFFGPIIRYAGYLYSDNGPEKNLQQARALIEDGYSILIFPEGTRSSNGAMGRFHKGAFHLATELNIPIQPILIHGASEVLPKNDFLIRSGTLNVKVLPPIHLQESQWGSSLRDKTKNASQFFKEAHQLYAQEKETTTYLKPRIFSNYVFKGPVLEWYFKVKWKLEEKNFSYYNSLIGDRRQILDIGCGYGYLSFYLHYKDPTRTILGLDYDAGKISTALNAYNKTDQLQFAEADIMHFDLGQRDVIFLNDVLHYLSADKQRILLERCHQALSLDGLLIIRDGITDQADRHKNTSRTEQLSTGLFGFNKKSDEFHFFHSQVIKDFASSHGMAASMEAHSKTTSNVLFVLKRTSY</sequence>
<dbReference type="GO" id="GO:0016746">
    <property type="term" value="F:acyltransferase activity"/>
    <property type="evidence" value="ECO:0007669"/>
    <property type="project" value="UniProtKB-KW"/>
</dbReference>
<evidence type="ECO:0000256" key="2">
    <source>
        <dbReference type="ARBA" id="ARBA00022475"/>
    </source>
</evidence>
<dbReference type="Pfam" id="PF01553">
    <property type="entry name" value="Acyltransferase"/>
    <property type="match status" value="1"/>
</dbReference>
<comment type="subcellular location">
    <subcellularLocation>
        <location evidence="1">Cell membrane</location>
        <topology evidence="1">Multi-pass membrane protein</topology>
    </subcellularLocation>
</comment>
<evidence type="ECO:0000313" key="8">
    <source>
        <dbReference type="EMBL" id="PWJ58553.1"/>
    </source>
</evidence>